<sequence length="357" mass="42345">MTAIEEKLPFLKPGFFSWTGTTPNSAPEYHQISKLSNVIFLIGVILVFITCLLLWIFKRQIYASYQNNKLSPLTKNILIRTAGLFTIFFICVRSGLLLSSNFQRMWEAIPFHYCRLMCLVIGFLLLFNRLEYIKYFGFFSIIGGIVALSLPDLKYIYTITKGDLKQMRVENFVQFDPNNHKEFFMAYGQKVWIGDNFFKVNFNNLFFWDFYLIHAFVILSPIVIMILFPMEYRLRTSVISFVIIFTTFLFMYCLNWILDITAPIQWQSNYFYAGLDTVNKIYSKKLGVFTKHPWHFFTYIFFGALFLAISNIFYLYQDNVLFEFSKGKMKVKIIKGENLKYFKEHLSWSEFNIFKNN</sequence>
<protein>
    <recommendedName>
        <fullName evidence="4">Integral membrane protein (Intg_mem_TP0381)</fullName>
    </recommendedName>
</protein>
<feature type="transmembrane region" description="Helical" evidence="1">
    <location>
        <begin position="110"/>
        <end position="128"/>
    </location>
</feature>
<dbReference type="Proteomes" id="UP000032722">
    <property type="component" value="Chromosome"/>
</dbReference>
<feature type="transmembrane region" description="Helical" evidence="1">
    <location>
        <begin position="38"/>
        <end position="57"/>
    </location>
</feature>
<feature type="transmembrane region" description="Helical" evidence="1">
    <location>
        <begin position="238"/>
        <end position="258"/>
    </location>
</feature>
<keyword evidence="1" id="KW-0812">Transmembrane</keyword>
<evidence type="ECO:0000256" key="1">
    <source>
        <dbReference type="SAM" id="Phobius"/>
    </source>
</evidence>
<feature type="transmembrane region" description="Helical" evidence="1">
    <location>
        <begin position="77"/>
        <end position="98"/>
    </location>
</feature>
<dbReference type="Pfam" id="PF14808">
    <property type="entry name" value="TMEM164"/>
    <property type="match status" value="1"/>
</dbReference>
<keyword evidence="1" id="KW-0472">Membrane</keyword>
<keyword evidence="1" id="KW-1133">Transmembrane helix</keyword>
<proteinExistence type="predicted"/>
<evidence type="ECO:0000313" key="3">
    <source>
        <dbReference type="Proteomes" id="UP000032722"/>
    </source>
</evidence>
<evidence type="ECO:0008006" key="4">
    <source>
        <dbReference type="Google" id="ProtNLM"/>
    </source>
</evidence>
<dbReference type="EMBL" id="CP011021">
    <property type="protein sequence ID" value="AKA50189.1"/>
    <property type="molecule type" value="Genomic_DNA"/>
</dbReference>
<dbReference type="KEGG" id="mgb:VO56_03015"/>
<reference evidence="2 3" key="1">
    <citation type="journal article" date="2015" name="Genome Announc.">
        <title>Complete Genome Sequence of Mycoplasma meleagridis, a Possible Emerging Pathogen in Chickens.</title>
        <authorList>
            <person name="Abolnik C."/>
        </authorList>
    </citation>
    <scope>NUCLEOTIDE SEQUENCE [LARGE SCALE GENOMIC DNA]</scope>
    <source>
        <strain evidence="2 3">B2096 8B</strain>
    </source>
</reference>
<organism evidence="3">
    <name type="scientific">Mycoplasmopsis gallinacea</name>
    <dbReference type="NCBI Taxonomy" id="29556"/>
    <lineage>
        <taxon>Bacteria</taxon>
        <taxon>Bacillati</taxon>
        <taxon>Mycoplasmatota</taxon>
        <taxon>Mycoplasmoidales</taxon>
        <taxon>Metamycoplasmataceae</taxon>
        <taxon>Mycoplasmopsis</taxon>
    </lineage>
</organism>
<dbReference type="PATRIC" id="fig|29556.3.peg.595"/>
<dbReference type="HOGENOM" id="CLU_079330_0_0_14"/>
<evidence type="ECO:0000313" key="2">
    <source>
        <dbReference type="EMBL" id="AKA50189.1"/>
    </source>
</evidence>
<gene>
    <name evidence="2" type="ORF">VO56_03015</name>
</gene>
<dbReference type="AlphaFoldDB" id="A0A0D5ZKI4"/>
<feature type="transmembrane region" description="Helical" evidence="1">
    <location>
        <begin position="135"/>
        <end position="157"/>
    </location>
</feature>
<accession>A0A0D5ZKI4</accession>
<feature type="transmembrane region" description="Helical" evidence="1">
    <location>
        <begin position="296"/>
        <end position="316"/>
    </location>
</feature>
<name>A0A0D5ZKI4_9BACT</name>
<feature type="transmembrane region" description="Helical" evidence="1">
    <location>
        <begin position="205"/>
        <end position="226"/>
    </location>
</feature>